<sequence length="168" mass="18666">MKGGISNVWFDRFKITNDCPEHLESIDAMCQVLTNLIEDEVKSGIMKNRILIGGFSMGGCMAMHLAYRNHQDVAGVFALSSFLNKSSAVYQDLQKNASVLPELFQCHGTADELVLHAWGEETNTMLQSLGVRTKFYSLPGVYHELSKAELEKLKAWILTKLPGETAGQ</sequence>
<dbReference type="Proteomes" id="UP001652624">
    <property type="component" value="Chromosome 19"/>
</dbReference>
<keyword evidence="5" id="KW-1185">Reference proteome</keyword>
<proteinExistence type="inferred from homology"/>
<dbReference type="PANTHER" id="PTHR10655">
    <property type="entry name" value="LYSOPHOSPHOLIPASE-RELATED"/>
    <property type="match status" value="1"/>
</dbReference>
<name>A0ABM3WCZ3_ERIEU</name>
<evidence type="ECO:0000313" key="5">
    <source>
        <dbReference type="Proteomes" id="UP001652624"/>
    </source>
</evidence>
<evidence type="ECO:0000256" key="2">
    <source>
        <dbReference type="ARBA" id="ARBA00012423"/>
    </source>
</evidence>
<dbReference type="GeneID" id="103111970"/>
<dbReference type="EC" id="3.1.2.22" evidence="2"/>
<reference evidence="6" key="1">
    <citation type="submission" date="2025-08" db="UniProtKB">
        <authorList>
            <consortium name="RefSeq"/>
        </authorList>
    </citation>
    <scope>IDENTIFICATION</scope>
</reference>
<accession>A0ABM3WCZ3</accession>
<evidence type="ECO:0000259" key="4">
    <source>
        <dbReference type="Pfam" id="PF02230"/>
    </source>
</evidence>
<dbReference type="SUPFAM" id="SSF53474">
    <property type="entry name" value="alpha/beta-Hydrolases"/>
    <property type="match status" value="1"/>
</dbReference>
<dbReference type="Gene3D" id="3.40.50.1820">
    <property type="entry name" value="alpha/beta hydrolase"/>
    <property type="match status" value="1"/>
</dbReference>
<keyword evidence="3" id="KW-0378">Hydrolase</keyword>
<comment type="similarity">
    <text evidence="1">Belongs to the AB hydrolase superfamily. AB hydrolase 2 family.</text>
</comment>
<protein>
    <recommendedName>
        <fullName evidence="2">palmitoyl-protein hydrolase</fullName>
        <ecNumber evidence="2">3.1.2.22</ecNumber>
    </recommendedName>
</protein>
<dbReference type="PANTHER" id="PTHR10655:SF17">
    <property type="entry name" value="LYSOPHOSPHOLIPASE-LIKE PROTEIN 1"/>
    <property type="match status" value="1"/>
</dbReference>
<gene>
    <name evidence="6" type="primary">LYPLAL1</name>
</gene>
<dbReference type="Pfam" id="PF02230">
    <property type="entry name" value="Abhydrolase_2"/>
    <property type="match status" value="1"/>
</dbReference>
<dbReference type="InterPro" id="IPR029058">
    <property type="entry name" value="AB_hydrolase_fold"/>
</dbReference>
<organism evidence="5 6">
    <name type="scientific">Erinaceus europaeus</name>
    <name type="common">Western European hedgehog</name>
    <dbReference type="NCBI Taxonomy" id="9365"/>
    <lineage>
        <taxon>Eukaryota</taxon>
        <taxon>Metazoa</taxon>
        <taxon>Chordata</taxon>
        <taxon>Craniata</taxon>
        <taxon>Vertebrata</taxon>
        <taxon>Euteleostomi</taxon>
        <taxon>Mammalia</taxon>
        <taxon>Eutheria</taxon>
        <taxon>Laurasiatheria</taxon>
        <taxon>Eulipotyphla</taxon>
        <taxon>Erinaceidae</taxon>
        <taxon>Erinaceinae</taxon>
        <taxon>Erinaceus</taxon>
    </lineage>
</organism>
<dbReference type="InterPro" id="IPR003140">
    <property type="entry name" value="PLipase/COase/thioEstase"/>
</dbReference>
<evidence type="ECO:0000313" key="6">
    <source>
        <dbReference type="RefSeq" id="XP_060034438.1"/>
    </source>
</evidence>
<dbReference type="RefSeq" id="XP_060034438.1">
    <property type="nucleotide sequence ID" value="XM_060178455.1"/>
</dbReference>
<evidence type="ECO:0000256" key="1">
    <source>
        <dbReference type="ARBA" id="ARBA00006499"/>
    </source>
</evidence>
<feature type="domain" description="Phospholipase/carboxylesterase/thioesterase" evidence="4">
    <location>
        <begin position="5"/>
        <end position="157"/>
    </location>
</feature>
<evidence type="ECO:0000256" key="3">
    <source>
        <dbReference type="ARBA" id="ARBA00022801"/>
    </source>
</evidence>
<dbReference type="InterPro" id="IPR050565">
    <property type="entry name" value="LYPA1-2/EST-like"/>
</dbReference>